<dbReference type="GO" id="GO:0043139">
    <property type="term" value="F:5'-3' DNA helicase activity"/>
    <property type="evidence" value="ECO:0007669"/>
    <property type="project" value="UniProtKB-EC"/>
</dbReference>
<keyword evidence="1" id="KW-0227">DNA damage</keyword>
<dbReference type="OrthoDB" id="5876386at2759"/>
<keyword evidence="1" id="KW-0378">Hydrolase</keyword>
<evidence type="ECO:0000259" key="2">
    <source>
        <dbReference type="Pfam" id="PF05970"/>
    </source>
</evidence>
<dbReference type="Pfam" id="PF14214">
    <property type="entry name" value="Helitron_like_N"/>
    <property type="match status" value="1"/>
</dbReference>
<dbReference type="GO" id="GO:0006281">
    <property type="term" value="P:DNA repair"/>
    <property type="evidence" value="ECO:0007669"/>
    <property type="project" value="UniProtKB-KW"/>
</dbReference>
<dbReference type="Gene3D" id="3.40.50.300">
    <property type="entry name" value="P-loop containing nucleotide triphosphate hydrolases"/>
    <property type="match status" value="1"/>
</dbReference>
<accession>A0A8S1HW44</accession>
<comment type="caution">
    <text evidence="5">The sequence shown here is derived from an EMBL/GenBank/DDBJ whole genome shotgun (WGS) entry which is preliminary data.</text>
</comment>
<comment type="catalytic activity">
    <reaction evidence="1">
        <text>ATP + H2O = ADP + phosphate + H(+)</text>
        <dbReference type="Rhea" id="RHEA:13065"/>
        <dbReference type="ChEBI" id="CHEBI:15377"/>
        <dbReference type="ChEBI" id="CHEBI:15378"/>
        <dbReference type="ChEBI" id="CHEBI:30616"/>
        <dbReference type="ChEBI" id="CHEBI:43474"/>
        <dbReference type="ChEBI" id="CHEBI:456216"/>
        <dbReference type="EC" id="5.6.2.3"/>
    </reaction>
</comment>
<evidence type="ECO:0000259" key="3">
    <source>
        <dbReference type="Pfam" id="PF14214"/>
    </source>
</evidence>
<protein>
    <recommendedName>
        <fullName evidence="1">ATP-dependent DNA helicase</fullName>
        <ecNumber evidence="1">5.6.2.3</ecNumber>
    </recommendedName>
</protein>
<organism evidence="5 6">
    <name type="scientific">Caenorhabditis auriculariae</name>
    <dbReference type="NCBI Taxonomy" id="2777116"/>
    <lineage>
        <taxon>Eukaryota</taxon>
        <taxon>Metazoa</taxon>
        <taxon>Ecdysozoa</taxon>
        <taxon>Nematoda</taxon>
        <taxon>Chromadorea</taxon>
        <taxon>Rhabditida</taxon>
        <taxon>Rhabditina</taxon>
        <taxon>Rhabditomorpha</taxon>
        <taxon>Rhabditoidea</taxon>
        <taxon>Rhabditidae</taxon>
        <taxon>Peloderinae</taxon>
        <taxon>Caenorhabditis</taxon>
    </lineage>
</organism>
<dbReference type="Pfam" id="PF05970">
    <property type="entry name" value="PIF1"/>
    <property type="match status" value="1"/>
</dbReference>
<dbReference type="Pfam" id="PF20209">
    <property type="entry name" value="DUF6570"/>
    <property type="match status" value="1"/>
</dbReference>
<dbReference type="PANTHER" id="PTHR47642:SF5">
    <property type="entry name" value="ATP-DEPENDENT DNA HELICASE"/>
    <property type="match status" value="1"/>
</dbReference>
<reference evidence="5" key="1">
    <citation type="submission" date="2020-10" db="EMBL/GenBank/DDBJ databases">
        <authorList>
            <person name="Kikuchi T."/>
        </authorList>
    </citation>
    <scope>NUCLEOTIDE SEQUENCE</scope>
    <source>
        <strain evidence="5">NKZ352</strain>
    </source>
</reference>
<dbReference type="GO" id="GO:0016787">
    <property type="term" value="F:hydrolase activity"/>
    <property type="evidence" value="ECO:0007669"/>
    <property type="project" value="UniProtKB-KW"/>
</dbReference>
<dbReference type="InterPro" id="IPR051055">
    <property type="entry name" value="PIF1_helicase"/>
</dbReference>
<dbReference type="EC" id="5.6.2.3" evidence="1"/>
<evidence type="ECO:0000256" key="1">
    <source>
        <dbReference type="RuleBase" id="RU363044"/>
    </source>
</evidence>
<comment type="cofactor">
    <cofactor evidence="1">
        <name>Mg(2+)</name>
        <dbReference type="ChEBI" id="CHEBI:18420"/>
    </cofactor>
</comment>
<keyword evidence="1" id="KW-0347">Helicase</keyword>
<keyword evidence="1" id="KW-0234">DNA repair</keyword>
<dbReference type="InterPro" id="IPR025476">
    <property type="entry name" value="Helitron_helicase-like"/>
</dbReference>
<name>A0A8S1HW44_9PELO</name>
<dbReference type="InterPro" id="IPR027417">
    <property type="entry name" value="P-loop_NTPase"/>
</dbReference>
<dbReference type="GO" id="GO:0005524">
    <property type="term" value="F:ATP binding"/>
    <property type="evidence" value="ECO:0007669"/>
    <property type="project" value="UniProtKB-KW"/>
</dbReference>
<dbReference type="SUPFAM" id="SSF52540">
    <property type="entry name" value="P-loop containing nucleoside triphosphate hydrolases"/>
    <property type="match status" value="2"/>
</dbReference>
<dbReference type="AlphaFoldDB" id="A0A8S1HW44"/>
<dbReference type="GO" id="GO:0006310">
    <property type="term" value="P:DNA recombination"/>
    <property type="evidence" value="ECO:0007669"/>
    <property type="project" value="UniProtKB-KW"/>
</dbReference>
<sequence>MPAHCEANGLLCEETPEELQGLNWLELVLIQRYRPIQKIVELRDIGGRKTGVKATTGVMIVVPVPLESTISHVANTLPSDSHLQLFVTTRFGAEKIVRLPRVLKALNWLKQNNHFYKDIEINQQFSFDGDRVSFAKDVVNKDLNVLLSSDDGHLLTQENTEFQIVRHVNPPPVEGFAIDNYRLRSHLYMPISSDDNEVEPNAFPHLFPSGHYHLGDEREIKLNLSKYIHHQLRQANPKFCLDPNYLAFQYAKRMQTDLFNSMGTQARISRNTTKQDLMGILNDERFSASMNSMFEEMRGFGPYWNKRKLELRAHIEAFGSPTWFVTLNPAEQHWKDVLQIYQRFYPETTSENIREAIAKDSSHWCRYFRRRMNAFFSEVLFNDNGPLGKVLHYFWRVEYQHRGTQHIHCVLWTADRPSPDASPQEIAEFLDKYVTARMPDEKTETELYNIIKEHQLHWKRHSKTCLRTKKRRGRITQTCRFEFPRPVLGHTVVAGVSKNLAGLPGVSRKQYHLMRRECDTMVNDYNAELSLIWQANTDVQFIMGGITEVTDYVTDAKRNRQLRPADQLKVNTQMPAYVDNLVDTYYPNRPEALENFSLMTIALNFEVVAKSEAMKKGLNAVFLTSDELLEQLQQPKINANRGQSVYYGFKEVRFYGLSFRTLLVMSALFETSFVVFLCFFLHGGKNHRFFRPLKKLLRPTINEEDGELKEKGKVPVRTVDDESFERNLKSMSDEQLQIYDEIIGGIREQVQRGKALEFKVAQFDDTGETRELFRRVKLIIIDEISMCANWMLIKIHLRLQSIKGNQEVFGGVNIIALGDLMQLRPVNAGRVFEVVSSRQVAEIFGSIGPPLTLWWLFSYSELTTNMRQKKDKSFGEIMSRMRIEQLTADDVTMIKTRLINAIERGYEEPCTIEEAAEYYLKLLEKDPTAMALMPTNNDVIQFNDAVVEKLGMKTIVIVAEDVEEKSAIEGVLEGESGADRMTLKNAVISTRSMFCAGQAFVAFSRVRSLDGLHLMDFFSQKVYCDDEALKETNRLRLSVNLPVFEMPVRAAKKPTKLPPITALRKRKDVPDLVIRVGSPGNSPQKKESKKMAEGLTLFNESGTDCFVNSVVNLLHCSKQLTDKIVEMGIEAAADRDASIADDTEEPLLVSLKDILVRHTTSVARLRTKLHPDRRNHTGDVKEAYMDIFTLLPEQIQDLFRFTITTSVSCEGCRSNQAIVVTQRVVDRIEMFFSTAEVLKKNFKGILSPFRLLVLVGDNLLFHAKSEYLQTQNMLSSIST</sequence>
<dbReference type="PANTHER" id="PTHR47642">
    <property type="entry name" value="ATP-DEPENDENT DNA HELICASE"/>
    <property type="match status" value="1"/>
</dbReference>
<feature type="domain" description="Helitron helicase-like" evidence="3">
    <location>
        <begin position="251"/>
        <end position="411"/>
    </location>
</feature>
<keyword evidence="1" id="KW-0067">ATP-binding</keyword>
<keyword evidence="1" id="KW-0547">Nucleotide-binding</keyword>
<feature type="domain" description="DNA helicase Pif1-like DEAD-box helicase" evidence="2">
    <location>
        <begin position="762"/>
        <end position="872"/>
    </location>
</feature>
<evidence type="ECO:0000313" key="5">
    <source>
        <dbReference type="EMBL" id="CAD6200109.1"/>
    </source>
</evidence>
<evidence type="ECO:0000313" key="6">
    <source>
        <dbReference type="Proteomes" id="UP000835052"/>
    </source>
</evidence>
<feature type="domain" description="DUF6570" evidence="4">
    <location>
        <begin position="1"/>
        <end position="124"/>
    </location>
</feature>
<dbReference type="InterPro" id="IPR010285">
    <property type="entry name" value="DNA_helicase_pif1-like_DEAD"/>
</dbReference>
<keyword evidence="1" id="KW-0233">DNA recombination</keyword>
<dbReference type="Proteomes" id="UP000835052">
    <property type="component" value="Unassembled WGS sequence"/>
</dbReference>
<comment type="similarity">
    <text evidence="1">Belongs to the helicase family.</text>
</comment>
<dbReference type="InterPro" id="IPR046700">
    <property type="entry name" value="DUF6570"/>
</dbReference>
<keyword evidence="6" id="KW-1185">Reference proteome</keyword>
<dbReference type="EMBL" id="CAJGYM010000239">
    <property type="protein sequence ID" value="CAD6200109.1"/>
    <property type="molecule type" value="Genomic_DNA"/>
</dbReference>
<evidence type="ECO:0000259" key="4">
    <source>
        <dbReference type="Pfam" id="PF20209"/>
    </source>
</evidence>
<gene>
    <name evidence="5" type="ORF">CAUJ_LOCUS16008</name>
</gene>
<dbReference type="GO" id="GO:0000723">
    <property type="term" value="P:telomere maintenance"/>
    <property type="evidence" value="ECO:0007669"/>
    <property type="project" value="InterPro"/>
</dbReference>
<proteinExistence type="inferred from homology"/>